<dbReference type="AlphaFoldDB" id="A0A381SJQ8"/>
<evidence type="ECO:0000256" key="1">
    <source>
        <dbReference type="SAM" id="Phobius"/>
    </source>
</evidence>
<keyword evidence="1" id="KW-1133">Transmembrane helix</keyword>
<proteinExistence type="predicted"/>
<keyword evidence="1" id="KW-0812">Transmembrane</keyword>
<evidence type="ECO:0000313" key="2">
    <source>
        <dbReference type="EMBL" id="SVA04275.1"/>
    </source>
</evidence>
<sequence length="130" mass="13531">MNAKNLFTFAGVTYGLYALMLLVLPRAVMDALYASTAVPESAANLYLGGSLLGLAVICLMVRSQPLGAATKAILAGISIDHLHAVYVHVSTMAGAEFGPGNIMDLGVSLIVGFGGAYLFMQSRKHQPSSA</sequence>
<accession>A0A381SJQ8</accession>
<feature type="transmembrane region" description="Helical" evidence="1">
    <location>
        <begin position="101"/>
        <end position="120"/>
    </location>
</feature>
<feature type="transmembrane region" description="Helical" evidence="1">
    <location>
        <begin position="41"/>
        <end position="60"/>
    </location>
</feature>
<reference evidence="2" key="1">
    <citation type="submission" date="2018-05" db="EMBL/GenBank/DDBJ databases">
        <authorList>
            <person name="Lanie J.A."/>
            <person name="Ng W.-L."/>
            <person name="Kazmierczak K.M."/>
            <person name="Andrzejewski T.M."/>
            <person name="Davidsen T.M."/>
            <person name="Wayne K.J."/>
            <person name="Tettelin H."/>
            <person name="Glass J.I."/>
            <person name="Rusch D."/>
            <person name="Podicherti R."/>
            <person name="Tsui H.-C.T."/>
            <person name="Winkler M.E."/>
        </authorList>
    </citation>
    <scope>NUCLEOTIDE SEQUENCE</scope>
</reference>
<feature type="transmembrane region" description="Helical" evidence="1">
    <location>
        <begin position="7"/>
        <end position="29"/>
    </location>
</feature>
<organism evidence="2">
    <name type="scientific">marine metagenome</name>
    <dbReference type="NCBI Taxonomy" id="408172"/>
    <lineage>
        <taxon>unclassified sequences</taxon>
        <taxon>metagenomes</taxon>
        <taxon>ecological metagenomes</taxon>
    </lineage>
</organism>
<protein>
    <submittedName>
        <fullName evidence="2">Uncharacterized protein</fullName>
    </submittedName>
</protein>
<dbReference type="EMBL" id="UINC01003208">
    <property type="protein sequence ID" value="SVA04275.1"/>
    <property type="molecule type" value="Genomic_DNA"/>
</dbReference>
<keyword evidence="1" id="KW-0472">Membrane</keyword>
<gene>
    <name evidence="2" type="ORF">METZ01_LOCUS57129</name>
</gene>
<name>A0A381SJQ8_9ZZZZ</name>